<dbReference type="OrthoDB" id="102511at2759"/>
<comment type="subcellular location">
    <subcellularLocation>
        <location evidence="1">Nucleus</location>
        <location evidence="1">Nuclear pore complex</location>
    </subcellularLocation>
</comment>
<organism evidence="12 13">
    <name type="scientific">Hericium alpestre</name>
    <dbReference type="NCBI Taxonomy" id="135208"/>
    <lineage>
        <taxon>Eukaryota</taxon>
        <taxon>Fungi</taxon>
        <taxon>Dikarya</taxon>
        <taxon>Basidiomycota</taxon>
        <taxon>Agaricomycotina</taxon>
        <taxon>Agaricomycetes</taxon>
        <taxon>Russulales</taxon>
        <taxon>Hericiaceae</taxon>
        <taxon>Hericium</taxon>
    </lineage>
</organism>
<evidence type="ECO:0000256" key="7">
    <source>
        <dbReference type="ARBA" id="ARBA00023242"/>
    </source>
</evidence>
<comment type="similarity">
    <text evidence="8">Belongs to the Nup188 family.</text>
</comment>
<gene>
    <name evidence="12" type="ORF">EWM64_g7637</name>
</gene>
<evidence type="ECO:0000259" key="11">
    <source>
        <dbReference type="Pfam" id="PF21093"/>
    </source>
</evidence>
<dbReference type="GO" id="GO:0006405">
    <property type="term" value="P:RNA export from nucleus"/>
    <property type="evidence" value="ECO:0007669"/>
    <property type="project" value="TreeGrafter"/>
</dbReference>
<feature type="domain" description="Nucleoporin Nup188 N-terminal subdomain III" evidence="11">
    <location>
        <begin position="696"/>
        <end position="1108"/>
    </location>
</feature>
<evidence type="ECO:0000313" key="13">
    <source>
        <dbReference type="Proteomes" id="UP000298061"/>
    </source>
</evidence>
<evidence type="ECO:0000256" key="4">
    <source>
        <dbReference type="ARBA" id="ARBA00022927"/>
    </source>
</evidence>
<keyword evidence="5" id="KW-0811">Translocation</keyword>
<keyword evidence="7" id="KW-0539">Nucleus</keyword>
<comment type="caution">
    <text evidence="12">The sequence shown here is derived from an EMBL/GenBank/DDBJ whole genome shotgun (WGS) entry which is preliminary data.</text>
</comment>
<dbReference type="GO" id="GO:0044611">
    <property type="term" value="C:nuclear pore inner ring"/>
    <property type="evidence" value="ECO:0007669"/>
    <property type="project" value="TreeGrafter"/>
</dbReference>
<dbReference type="GO" id="GO:0006606">
    <property type="term" value="P:protein import into nucleus"/>
    <property type="evidence" value="ECO:0007669"/>
    <property type="project" value="TreeGrafter"/>
</dbReference>
<dbReference type="PANTHER" id="PTHR31431">
    <property type="entry name" value="NUCLEOPORIN NUP188 HOMOLOG"/>
    <property type="match status" value="1"/>
</dbReference>
<evidence type="ECO:0000256" key="6">
    <source>
        <dbReference type="ARBA" id="ARBA00023132"/>
    </source>
</evidence>
<name>A0A4Y9ZND3_9AGAM</name>
<evidence type="ECO:0000313" key="12">
    <source>
        <dbReference type="EMBL" id="TFY76376.1"/>
    </source>
</evidence>
<evidence type="ECO:0000256" key="5">
    <source>
        <dbReference type="ARBA" id="ARBA00023010"/>
    </source>
</evidence>
<keyword evidence="6" id="KW-0906">Nuclear pore complex</keyword>
<dbReference type="InterPro" id="IPR044840">
    <property type="entry name" value="Nup188"/>
</dbReference>
<dbReference type="PANTHER" id="PTHR31431:SF1">
    <property type="entry name" value="NUCLEOPORIN NUP188"/>
    <property type="match status" value="1"/>
</dbReference>
<accession>A0A4Y9ZND3</accession>
<dbReference type="InterPro" id="IPR048883">
    <property type="entry name" value="Nup188_N-subdom_III"/>
</dbReference>
<reference evidence="12 13" key="1">
    <citation type="submission" date="2019-02" db="EMBL/GenBank/DDBJ databases">
        <title>Genome sequencing of the rare red list fungi Hericium alpestre (H. flagellum).</title>
        <authorList>
            <person name="Buettner E."/>
            <person name="Kellner H."/>
        </authorList>
    </citation>
    <scope>NUCLEOTIDE SEQUENCE [LARGE SCALE GENOMIC DNA]</scope>
    <source>
        <strain evidence="12 13">DSM 108284</strain>
    </source>
</reference>
<evidence type="ECO:0000256" key="1">
    <source>
        <dbReference type="ARBA" id="ARBA00004567"/>
    </source>
</evidence>
<dbReference type="InterPro" id="IPR018864">
    <property type="entry name" value="Nucleoporin_Nup188_N"/>
</dbReference>
<protein>
    <recommendedName>
        <fullName evidence="9">Nucleoporin NUP188</fullName>
    </recommendedName>
</protein>
<keyword evidence="3" id="KW-0509">mRNA transport</keyword>
<evidence type="ECO:0000256" key="9">
    <source>
        <dbReference type="ARBA" id="ARBA00040174"/>
    </source>
</evidence>
<evidence type="ECO:0000256" key="2">
    <source>
        <dbReference type="ARBA" id="ARBA00022448"/>
    </source>
</evidence>
<proteinExistence type="inferred from homology"/>
<keyword evidence="2" id="KW-0813">Transport</keyword>
<dbReference type="Pfam" id="PF21093">
    <property type="entry name" value="Nup188_N-subdom_III"/>
    <property type="match status" value="1"/>
</dbReference>
<keyword evidence="13" id="KW-1185">Reference proteome</keyword>
<dbReference type="EMBL" id="SFCI01001225">
    <property type="protein sequence ID" value="TFY76376.1"/>
    <property type="molecule type" value="Genomic_DNA"/>
</dbReference>
<dbReference type="STRING" id="135208.A0A4Y9ZND3"/>
<evidence type="ECO:0000259" key="10">
    <source>
        <dbReference type="Pfam" id="PF10487"/>
    </source>
</evidence>
<dbReference type="Proteomes" id="UP000298061">
    <property type="component" value="Unassembled WGS sequence"/>
</dbReference>
<dbReference type="Gene3D" id="1.25.10.70">
    <property type="match status" value="1"/>
</dbReference>
<dbReference type="GO" id="GO:0051028">
    <property type="term" value="P:mRNA transport"/>
    <property type="evidence" value="ECO:0007669"/>
    <property type="project" value="UniProtKB-KW"/>
</dbReference>
<dbReference type="Pfam" id="PF10487">
    <property type="entry name" value="Nup188_N"/>
    <property type="match status" value="1"/>
</dbReference>
<evidence type="ECO:0000256" key="8">
    <source>
        <dbReference type="ARBA" id="ARBA00038387"/>
    </source>
</evidence>
<sequence>MSVDETLQKRPLIDVTYQSLYLLLSGYESPSSPEQAEGLLQARLPVFKDIRHPFGKPNPESKKKLDANKVTLRDGSVVDVEPGDREYILAICETFQIDEIEALTLFRSFIYNEGLPKEDKEIPIAAFRDKVIEAFMPFYDAERRCVARVLAPLFRANDEVDSPFYESATKLLPKVVPDGEAFVKDVVSAYLDKTRTPIPDSMSRDPKLSARWAKENLKDQLAFLELLFWAIWSYVPRSGPAVVQIYEAAYQTNLGSNQQNGILILDEESARLQQDCAAVWILIMIEVLELERLSEGGRIEISADPSDKSIYTAYPNSLRRIHELVVSHGDGHFACIFLAWTLVLSKLEAAAAEIPECPPSYQAFFKSLDTEASQPYTKDRNHANEIMLQHVLDPATGLFNLLVTLLTTTPLFVTSIAWRTDSSISEPNAVAYRSVMKGLLIALSERVQVEHIPDYDGLIEVWVSLFGRSESNVVLGLCLQFWQYDFERSPARRAILDVARARFPVQFRPLLRLLRAFTGAGFMNTDSLDNVDHRRHVEGALTEGHAFCAQKVADFFDSLPTFTQIIPISACSGAHALYEKVPERYRGASSSVGLTYLNLRPIRLPGGSILPPKSAGRLLSQEGEDSIIVAWEHVHSGWKLLRDVLLHYARSKRLIPTSYAPSAYTPAGIRRASPQQPVTLRLEDIGIDLDADGDAAAVVDALDLLRSVVDAKQDMANEVLKSLEDGDHAQNPSPSEGSFDVVQLTMLILEDALSSSAKNRKSPQTQLITSALSLLSSLLSIPEQALRVWLFLRSSSSLFNTNRSSASASAALSIERNTGSYFVTWSLLDLVQNLFTEASSTVLVTLRDRPRLQDVKEEVLLRALRFVHAEVWMEHVGWKYAQLSHRFEIGRIISSLYGNILQDAPPTNPEGALSAVSRAVFEALVTKATTSSIGPLVSAITTSGALFRRIHASRQLNNLKGLYFLLRSHMRVIRLCLTYKQKLYATDGQCLLEQALCTRDGGFGSSISAARAKNDPLDVLVGFVDNPHRGSQIALEAARVLYALCASLSSSQPSAPTIVGHLSNPEAMVASFVRVAHHPYQELEVRLAVWRFMSLAVEKEPALGDLFVIGHFRISHVGKMIADGEEKEKGRDTQTSALQAARDMLKGWEEYWHSNPTLLSAFLGFLVSAWQRGLEHKEQISAVREDTDFWSNLVGIIQQDLPPPPDYRSTSFVEQENGLRSSFHESVSMHAYHTLAKAQAVRLIALDIEMHPSIANGTQGKSKPQSYVSIERIIHSKDQLADHIGDATSNIYDPTLYDEFAERIQSSFPALTLQQLECTTLFAERELGDAFAFDPALLRLRTEPSITEQDVAAEALNNLFSINMNLSLAHAQTELGQSWQFLLSKVFPFLSGPSFRPAGLSLAAAIAGNIAAEQRSGDLMATIHATRLSVLLALLELAWFSTSDSEEEVKSFISLVESVHNITVNESQSPLRSIRNSTTAPFHQTLLQIIYFCARQCRHLAIHPKMLTAERRLTIAAMLDATLAFVIDALRYVFEAARSRLDVDLDLDMKLLVAVFEQSTRTSINPSTTLWLTRCQESDVLRCSLELFSQTDLTGLSNLALVRARKQPLYAPHILTFHIAFASITVPAERLASEGILIAYSNNSISSAISSGSVEVSLPELPGERNPAHRAYCDMLSVVAGVLTALGMQKHFFDAEASGFVQLYGNQIQRALSWTVGDPLSLPLVEEMERVVALFHSIALNTPSGAKRNGATDTILSAFSKNALLLLQQLNYALTHPNHLASLIEPVTADERAQLEKDSKESNDRALVDIVDPVKKPFLAGLIHRLFALCGNIICTLIATSASEMVLKGETEDLPSGIALVVPVRTHNPPSRAYSP</sequence>
<feature type="domain" description="Nucleoporin Nup188 N-terminal" evidence="10">
    <location>
        <begin position="50"/>
        <end position="374"/>
    </location>
</feature>
<evidence type="ECO:0000256" key="3">
    <source>
        <dbReference type="ARBA" id="ARBA00022816"/>
    </source>
</evidence>
<keyword evidence="4" id="KW-0653">Protein transport</keyword>
<dbReference type="GO" id="GO:0017056">
    <property type="term" value="F:structural constituent of nuclear pore"/>
    <property type="evidence" value="ECO:0007669"/>
    <property type="project" value="InterPro"/>
</dbReference>